<evidence type="ECO:0000259" key="8">
    <source>
        <dbReference type="Pfam" id="PF17917"/>
    </source>
</evidence>
<dbReference type="Pfam" id="PF17917">
    <property type="entry name" value="RT_RNaseH"/>
    <property type="match status" value="1"/>
</dbReference>
<evidence type="ECO:0000256" key="2">
    <source>
        <dbReference type="ARBA" id="ARBA00022695"/>
    </source>
</evidence>
<dbReference type="GO" id="GO:0003676">
    <property type="term" value="F:nucleic acid binding"/>
    <property type="evidence" value="ECO:0007669"/>
    <property type="project" value="InterPro"/>
</dbReference>
<accession>A0AA88WZ25</accession>
<sequence length="542" mass="62531">MGPRHHSQERSPPKEESRYPLSEAIEKAKLPPNFRMPQCNLYDRTGDPGEHVYQFETNMLLLQVSDAVMCRAFPTTPRKAVHAWFKSLQPSSAEVLFYDAFKKMNIPTDHLRKMDTPLYGFFNHPIAVEALNQLQAVVLTYHLKMKFPTEHRIGEVKGDQTTAPAYMPRIDPEVITHRLNVDPSKKPVKQKKRTFVPERQEKIEEEESKKIFLDGLLSKIVRRTQNILEFSTLLSEPLPGEDLFLYLSVTEVTVRAVLVREEDRVQKPIYYVSKVLQDVETRYPKIDKIGLALIISARHLRPYFQSHTIVVLTDQPLRKVLLSPEASGRLVNWYVELGEFDIQYKSRTAIKAQALADFIVECTLLEDPLQLVISKVTDPWNIYVDGSSTVGSSGAKIILIRDYEARNERMAQYLQLVKTLAVKLKNFTIRQIPRDQNTLADTLSRLASAEETNVRRSIYLEFLKDRSISSQAEIEMIDQEPCWMDMIIKYFSTGKLPSKRHEARNLRVKAARYALVEGILYKKSFSLPYLRCLRPSESLYAL</sequence>
<proteinExistence type="predicted"/>
<feature type="domain" description="Reverse transcriptase RNase H-like" evidence="8">
    <location>
        <begin position="241"/>
        <end position="340"/>
    </location>
</feature>
<dbReference type="GO" id="GO:0004519">
    <property type="term" value="F:endonuclease activity"/>
    <property type="evidence" value="ECO:0007669"/>
    <property type="project" value="UniProtKB-KW"/>
</dbReference>
<dbReference type="PANTHER" id="PTHR48475:SF2">
    <property type="entry name" value="RIBONUCLEASE H"/>
    <property type="match status" value="1"/>
</dbReference>
<comment type="caution">
    <text evidence="9">The sequence shown here is derived from an EMBL/GenBank/DDBJ whole genome shotgun (WGS) entry which is preliminary data.</text>
</comment>
<dbReference type="PANTHER" id="PTHR48475">
    <property type="entry name" value="RIBONUCLEASE H"/>
    <property type="match status" value="1"/>
</dbReference>
<gene>
    <name evidence="9" type="ORF">RJ639_030892</name>
</gene>
<keyword evidence="2" id="KW-0548">Nucleotidyltransferase</keyword>
<evidence type="ECO:0000256" key="6">
    <source>
        <dbReference type="ARBA" id="ARBA00022918"/>
    </source>
</evidence>
<keyword evidence="6" id="KW-0695">RNA-directed DNA polymerase</keyword>
<keyword evidence="3" id="KW-0540">Nuclease</keyword>
<dbReference type="GO" id="GO:0016787">
    <property type="term" value="F:hydrolase activity"/>
    <property type="evidence" value="ECO:0007669"/>
    <property type="project" value="UniProtKB-KW"/>
</dbReference>
<keyword evidence="5" id="KW-0378">Hydrolase</keyword>
<dbReference type="Gene3D" id="3.30.420.10">
    <property type="entry name" value="Ribonuclease H-like superfamily/Ribonuclease H"/>
    <property type="match status" value="1"/>
</dbReference>
<dbReference type="InterPro" id="IPR041373">
    <property type="entry name" value="RT_RNaseH"/>
</dbReference>
<name>A0AA88WZ25_9ASTE</name>
<organism evidence="9 10">
    <name type="scientific">Escallonia herrerae</name>
    <dbReference type="NCBI Taxonomy" id="1293975"/>
    <lineage>
        <taxon>Eukaryota</taxon>
        <taxon>Viridiplantae</taxon>
        <taxon>Streptophyta</taxon>
        <taxon>Embryophyta</taxon>
        <taxon>Tracheophyta</taxon>
        <taxon>Spermatophyta</taxon>
        <taxon>Magnoliopsida</taxon>
        <taxon>eudicotyledons</taxon>
        <taxon>Gunneridae</taxon>
        <taxon>Pentapetalae</taxon>
        <taxon>asterids</taxon>
        <taxon>campanulids</taxon>
        <taxon>Escalloniales</taxon>
        <taxon>Escalloniaceae</taxon>
        <taxon>Escallonia</taxon>
    </lineage>
</organism>
<dbReference type="InterPro" id="IPR043502">
    <property type="entry name" value="DNA/RNA_pol_sf"/>
</dbReference>
<dbReference type="SUPFAM" id="SSF56672">
    <property type="entry name" value="DNA/RNA polymerases"/>
    <property type="match status" value="1"/>
</dbReference>
<dbReference type="Proteomes" id="UP001188597">
    <property type="component" value="Unassembled WGS sequence"/>
</dbReference>
<reference evidence="9" key="1">
    <citation type="submission" date="2022-12" db="EMBL/GenBank/DDBJ databases">
        <title>Draft genome assemblies for two species of Escallonia (Escalloniales).</title>
        <authorList>
            <person name="Chanderbali A."/>
            <person name="Dervinis C."/>
            <person name="Anghel I."/>
            <person name="Soltis D."/>
            <person name="Soltis P."/>
            <person name="Zapata F."/>
        </authorList>
    </citation>
    <scope>NUCLEOTIDE SEQUENCE</scope>
    <source>
        <strain evidence="9">UCBG64.0493</strain>
        <tissue evidence="9">Leaf</tissue>
    </source>
</reference>
<dbReference type="GO" id="GO:0003964">
    <property type="term" value="F:RNA-directed DNA polymerase activity"/>
    <property type="evidence" value="ECO:0007669"/>
    <property type="project" value="UniProtKB-KW"/>
</dbReference>
<evidence type="ECO:0000313" key="10">
    <source>
        <dbReference type="Proteomes" id="UP001188597"/>
    </source>
</evidence>
<feature type="region of interest" description="Disordered" evidence="7">
    <location>
        <begin position="1"/>
        <end position="20"/>
    </location>
</feature>
<evidence type="ECO:0000313" key="9">
    <source>
        <dbReference type="EMBL" id="KAK3036927.1"/>
    </source>
</evidence>
<keyword evidence="10" id="KW-1185">Reference proteome</keyword>
<evidence type="ECO:0000256" key="4">
    <source>
        <dbReference type="ARBA" id="ARBA00022759"/>
    </source>
</evidence>
<keyword evidence="1" id="KW-0808">Transferase</keyword>
<keyword evidence="4" id="KW-0255">Endonuclease</keyword>
<evidence type="ECO:0000256" key="1">
    <source>
        <dbReference type="ARBA" id="ARBA00022679"/>
    </source>
</evidence>
<evidence type="ECO:0000256" key="3">
    <source>
        <dbReference type="ARBA" id="ARBA00022722"/>
    </source>
</evidence>
<dbReference type="AlphaFoldDB" id="A0AA88WZ25"/>
<dbReference type="InterPro" id="IPR036397">
    <property type="entry name" value="RNaseH_sf"/>
</dbReference>
<dbReference type="EMBL" id="JAVXUP010000134">
    <property type="protein sequence ID" value="KAK3036927.1"/>
    <property type="molecule type" value="Genomic_DNA"/>
</dbReference>
<evidence type="ECO:0000256" key="7">
    <source>
        <dbReference type="SAM" id="MobiDB-lite"/>
    </source>
</evidence>
<evidence type="ECO:0000256" key="5">
    <source>
        <dbReference type="ARBA" id="ARBA00022801"/>
    </source>
</evidence>
<protein>
    <recommendedName>
        <fullName evidence="8">Reverse transcriptase RNase H-like domain-containing protein</fullName>
    </recommendedName>
</protein>